<dbReference type="NCBIfam" id="TIGR00254">
    <property type="entry name" value="GGDEF"/>
    <property type="match status" value="1"/>
</dbReference>
<dbReference type="InterPro" id="IPR050469">
    <property type="entry name" value="Diguanylate_Cyclase"/>
</dbReference>
<sequence>MARIRSQTQASGHTILVVDDDADLRTTVTRLLQIDGHEVLAAEDGSEALRLCRERDIHLMLLDYFMPGMTGEEVVRHVRAFDPRLQIVLQTGYASEKPPRQMLRELDIQGYHDKSEGPEGLLVWVDAALKTFRHVRALHASRDGLDYILRVTPELHRLQPLEDLLHGILLQIQGILGFSSALVATVLSPPTPEVPSALVATPEDREFVIRLGTGRYETGHWGTLSGHEQHLVREAAQSGQTQRDTQMALPLRVGERAVGVVLVDTTFSPQTDLHLLELFATQAAVAIENARLYSLATVDDLTGLANKRAWLGRLAETMHLAARHDFPVSVLVLDIDHFKRVNDSYGHLAGDRLLAELGGVLAGGLRRSDVAGRYGGEELVVLLPHTDAAGAGVIAERLRLAVSGLRVPWEEAGLQVTVSIGVATRRGEEVGPDLLARADAALYAAKRAGRNRVVQAPSAAQEAGEPRA</sequence>
<dbReference type="InterPro" id="IPR029016">
    <property type="entry name" value="GAF-like_dom_sf"/>
</dbReference>
<dbReference type="InterPro" id="IPR043128">
    <property type="entry name" value="Rev_trsase/Diguanyl_cyclase"/>
</dbReference>
<dbReference type="InterPro" id="IPR001789">
    <property type="entry name" value="Sig_transdc_resp-reg_receiver"/>
</dbReference>
<dbReference type="Gene3D" id="3.30.70.270">
    <property type="match status" value="1"/>
</dbReference>
<dbReference type="Gene3D" id="3.30.450.40">
    <property type="match status" value="1"/>
</dbReference>
<protein>
    <submittedName>
        <fullName evidence="4">Response regulator receiver domain-containing protein</fullName>
    </submittedName>
</protein>
<dbReference type="SMART" id="SM00448">
    <property type="entry name" value="REC"/>
    <property type="match status" value="1"/>
</dbReference>
<dbReference type="CDD" id="cd00156">
    <property type="entry name" value="REC"/>
    <property type="match status" value="1"/>
</dbReference>
<dbReference type="InterPro" id="IPR011006">
    <property type="entry name" value="CheY-like_superfamily"/>
</dbReference>
<dbReference type="EMBL" id="FWWU01000009">
    <property type="protein sequence ID" value="SMB92472.1"/>
    <property type="molecule type" value="Genomic_DNA"/>
</dbReference>
<dbReference type="InterPro" id="IPR029787">
    <property type="entry name" value="Nucleotide_cyclase"/>
</dbReference>
<dbReference type="SMART" id="SM00267">
    <property type="entry name" value="GGDEF"/>
    <property type="match status" value="1"/>
</dbReference>
<reference evidence="4 5" key="1">
    <citation type="submission" date="2017-04" db="EMBL/GenBank/DDBJ databases">
        <authorList>
            <person name="Afonso C.L."/>
            <person name="Miller P.J."/>
            <person name="Scott M.A."/>
            <person name="Spackman E."/>
            <person name="Goraichik I."/>
            <person name="Dimitrov K.M."/>
            <person name="Suarez D.L."/>
            <person name="Swayne D.E."/>
        </authorList>
    </citation>
    <scope>NUCLEOTIDE SEQUENCE [LARGE SCALE GENOMIC DNA]</scope>
    <source>
        <strain evidence="4 5">KR-140</strain>
    </source>
</reference>
<keyword evidence="5" id="KW-1185">Reference proteome</keyword>
<dbReference type="InterPro" id="IPR021800">
    <property type="entry name" value="DUF3369"/>
</dbReference>
<dbReference type="Gene3D" id="3.40.50.2300">
    <property type="match status" value="1"/>
</dbReference>
<dbReference type="GO" id="GO:0000160">
    <property type="term" value="P:phosphorelay signal transduction system"/>
    <property type="evidence" value="ECO:0007669"/>
    <property type="project" value="InterPro"/>
</dbReference>
<dbReference type="STRING" id="695939.SAMN00790413_01583"/>
<dbReference type="RefSeq" id="WP_170928734.1">
    <property type="nucleotide sequence ID" value="NZ_FWWU01000009.1"/>
</dbReference>
<dbReference type="SUPFAM" id="SSF55073">
    <property type="entry name" value="Nucleotide cyclase"/>
    <property type="match status" value="1"/>
</dbReference>
<accession>A0A1W1VGI4</accession>
<dbReference type="GO" id="GO:0005886">
    <property type="term" value="C:plasma membrane"/>
    <property type="evidence" value="ECO:0007669"/>
    <property type="project" value="TreeGrafter"/>
</dbReference>
<dbReference type="CDD" id="cd01949">
    <property type="entry name" value="GGDEF"/>
    <property type="match status" value="1"/>
</dbReference>
<evidence type="ECO:0000313" key="4">
    <source>
        <dbReference type="EMBL" id="SMB92472.1"/>
    </source>
</evidence>
<organism evidence="4 5">
    <name type="scientific">Deinococcus hopiensis KR-140</name>
    <dbReference type="NCBI Taxonomy" id="695939"/>
    <lineage>
        <taxon>Bacteria</taxon>
        <taxon>Thermotogati</taxon>
        <taxon>Deinococcota</taxon>
        <taxon>Deinococci</taxon>
        <taxon>Deinococcales</taxon>
        <taxon>Deinococcaceae</taxon>
        <taxon>Deinococcus</taxon>
    </lineage>
</organism>
<dbReference type="PANTHER" id="PTHR45138:SF9">
    <property type="entry name" value="DIGUANYLATE CYCLASE DGCM-RELATED"/>
    <property type="match status" value="1"/>
</dbReference>
<dbReference type="GO" id="GO:0052621">
    <property type="term" value="F:diguanylate cyclase activity"/>
    <property type="evidence" value="ECO:0007669"/>
    <property type="project" value="TreeGrafter"/>
</dbReference>
<dbReference type="PROSITE" id="PS50887">
    <property type="entry name" value="GGDEF"/>
    <property type="match status" value="1"/>
</dbReference>
<dbReference type="InterPro" id="IPR000160">
    <property type="entry name" value="GGDEF_dom"/>
</dbReference>
<dbReference type="Pfam" id="PF00072">
    <property type="entry name" value="Response_reg"/>
    <property type="match status" value="1"/>
</dbReference>
<dbReference type="GO" id="GO:0043709">
    <property type="term" value="P:cell adhesion involved in single-species biofilm formation"/>
    <property type="evidence" value="ECO:0007669"/>
    <property type="project" value="TreeGrafter"/>
</dbReference>
<proteinExistence type="predicted"/>
<dbReference type="SUPFAM" id="SSF52172">
    <property type="entry name" value="CheY-like"/>
    <property type="match status" value="1"/>
</dbReference>
<feature type="domain" description="GGDEF" evidence="3">
    <location>
        <begin position="326"/>
        <end position="458"/>
    </location>
</feature>
<evidence type="ECO:0000259" key="2">
    <source>
        <dbReference type="PROSITE" id="PS50110"/>
    </source>
</evidence>
<name>A0A1W1VGI4_9DEIO</name>
<dbReference type="PANTHER" id="PTHR45138">
    <property type="entry name" value="REGULATORY COMPONENTS OF SENSORY TRANSDUCTION SYSTEM"/>
    <property type="match status" value="1"/>
</dbReference>
<dbReference type="Proteomes" id="UP000192582">
    <property type="component" value="Unassembled WGS sequence"/>
</dbReference>
<feature type="domain" description="Response regulatory" evidence="2">
    <location>
        <begin position="14"/>
        <end position="129"/>
    </location>
</feature>
<dbReference type="PROSITE" id="PS50110">
    <property type="entry name" value="RESPONSE_REGULATORY"/>
    <property type="match status" value="1"/>
</dbReference>
<dbReference type="GO" id="GO:1902201">
    <property type="term" value="P:negative regulation of bacterial-type flagellum-dependent cell motility"/>
    <property type="evidence" value="ECO:0007669"/>
    <property type="project" value="TreeGrafter"/>
</dbReference>
<dbReference type="AlphaFoldDB" id="A0A1W1VGI4"/>
<dbReference type="Pfam" id="PF00990">
    <property type="entry name" value="GGDEF"/>
    <property type="match status" value="1"/>
</dbReference>
<evidence type="ECO:0000313" key="5">
    <source>
        <dbReference type="Proteomes" id="UP000192582"/>
    </source>
</evidence>
<feature type="modified residue" description="4-aspartylphosphate" evidence="1">
    <location>
        <position position="63"/>
    </location>
</feature>
<keyword evidence="1" id="KW-0597">Phosphoprotein</keyword>
<evidence type="ECO:0000259" key="3">
    <source>
        <dbReference type="PROSITE" id="PS50887"/>
    </source>
</evidence>
<evidence type="ECO:0000256" key="1">
    <source>
        <dbReference type="PROSITE-ProRule" id="PRU00169"/>
    </source>
</evidence>
<dbReference type="SUPFAM" id="SSF55781">
    <property type="entry name" value="GAF domain-like"/>
    <property type="match status" value="1"/>
</dbReference>
<gene>
    <name evidence="4" type="ORF">SAMN00790413_01583</name>
</gene>
<dbReference type="Pfam" id="PF11849">
    <property type="entry name" value="DUF3369"/>
    <property type="match status" value="1"/>
</dbReference>
<dbReference type="FunFam" id="3.30.70.270:FF:000001">
    <property type="entry name" value="Diguanylate cyclase domain protein"/>
    <property type="match status" value="1"/>
</dbReference>